<dbReference type="PROSITE" id="PS00022">
    <property type="entry name" value="EGF_1"/>
    <property type="match status" value="1"/>
</dbReference>
<proteinExistence type="predicted"/>
<evidence type="ECO:0000256" key="1">
    <source>
        <dbReference type="PROSITE-ProRule" id="PRU00076"/>
    </source>
</evidence>
<evidence type="ECO:0000256" key="2">
    <source>
        <dbReference type="SAM" id="MobiDB-lite"/>
    </source>
</evidence>
<dbReference type="WBParaSite" id="ACRNAN_scaffold1982.g25670.t1">
    <property type="protein sequence ID" value="ACRNAN_scaffold1982.g25670.t1"/>
    <property type="gene ID" value="ACRNAN_scaffold1982.g25670"/>
</dbReference>
<feature type="chain" id="PRO_5036779195" evidence="3">
    <location>
        <begin position="24"/>
        <end position="202"/>
    </location>
</feature>
<name>A0A914D7J5_9BILA</name>
<keyword evidence="3" id="KW-0732">Signal</keyword>
<feature type="domain" description="EGF-like" evidence="4">
    <location>
        <begin position="147"/>
        <end position="182"/>
    </location>
</feature>
<dbReference type="Proteomes" id="UP000887540">
    <property type="component" value="Unplaced"/>
</dbReference>
<protein>
    <submittedName>
        <fullName evidence="6">EGF-like domain-containing protein</fullName>
    </submittedName>
</protein>
<evidence type="ECO:0000259" key="4">
    <source>
        <dbReference type="PROSITE" id="PS50026"/>
    </source>
</evidence>
<dbReference type="InterPro" id="IPR000742">
    <property type="entry name" value="EGF"/>
</dbReference>
<feature type="disulfide bond" evidence="1">
    <location>
        <begin position="172"/>
        <end position="181"/>
    </location>
</feature>
<sequence>MVSYPSYFIFILLGAYLNHLCFAIKHGSKESDSSTDEDNLNESSASSSSIQDTGIDITGPLWIPKNYRITCCLGGKPSVEDGQYVRNFTYQVLDYVIEEPSPYSDAESNCRVFHGKYYVPPSAAFTAGFIHAIVSCQCPELGQKQILDRNCRKLPDCKNDGILSVSGRRCLCKDPFFGDSCEKFCDQGRRTRGIVTLFKMII</sequence>
<organism evidence="5 6">
    <name type="scientific">Acrobeloides nanus</name>
    <dbReference type="NCBI Taxonomy" id="290746"/>
    <lineage>
        <taxon>Eukaryota</taxon>
        <taxon>Metazoa</taxon>
        <taxon>Ecdysozoa</taxon>
        <taxon>Nematoda</taxon>
        <taxon>Chromadorea</taxon>
        <taxon>Rhabditida</taxon>
        <taxon>Tylenchina</taxon>
        <taxon>Cephalobomorpha</taxon>
        <taxon>Cephaloboidea</taxon>
        <taxon>Cephalobidae</taxon>
        <taxon>Acrobeloides</taxon>
    </lineage>
</organism>
<feature type="signal peptide" evidence="3">
    <location>
        <begin position="1"/>
        <end position="23"/>
    </location>
</feature>
<evidence type="ECO:0000313" key="6">
    <source>
        <dbReference type="WBParaSite" id="ACRNAN_scaffold1982.g25670.t1"/>
    </source>
</evidence>
<keyword evidence="1" id="KW-0245">EGF-like domain</keyword>
<dbReference type="AlphaFoldDB" id="A0A914D7J5"/>
<reference evidence="6" key="1">
    <citation type="submission" date="2022-11" db="UniProtKB">
        <authorList>
            <consortium name="WormBaseParasite"/>
        </authorList>
    </citation>
    <scope>IDENTIFICATION</scope>
</reference>
<comment type="caution">
    <text evidence="1">Lacks conserved residue(s) required for the propagation of feature annotation.</text>
</comment>
<keyword evidence="5" id="KW-1185">Reference proteome</keyword>
<dbReference type="PROSITE" id="PS50026">
    <property type="entry name" value="EGF_3"/>
    <property type="match status" value="1"/>
</dbReference>
<feature type="region of interest" description="Disordered" evidence="2">
    <location>
        <begin position="30"/>
        <end position="52"/>
    </location>
</feature>
<evidence type="ECO:0000313" key="5">
    <source>
        <dbReference type="Proteomes" id="UP000887540"/>
    </source>
</evidence>
<evidence type="ECO:0000256" key="3">
    <source>
        <dbReference type="SAM" id="SignalP"/>
    </source>
</evidence>
<accession>A0A914D7J5</accession>
<keyword evidence="1" id="KW-1015">Disulfide bond</keyword>